<name>A0A8C8Z9J6_PROSS</name>
<accession>A0A8C8Z9J6</accession>
<dbReference type="Proteomes" id="UP000694414">
    <property type="component" value="Unplaced"/>
</dbReference>
<evidence type="ECO:0000313" key="2">
    <source>
        <dbReference type="Proteomes" id="UP000694414"/>
    </source>
</evidence>
<protein>
    <submittedName>
        <fullName evidence="1">Uncharacterized protein</fullName>
    </submittedName>
</protein>
<dbReference type="AlphaFoldDB" id="A0A8C8Z9J6"/>
<dbReference type="GeneTree" id="ENSGT00910000148034"/>
<keyword evidence="2" id="KW-1185">Reference proteome</keyword>
<sequence>FPACPLSSPHEKKQSTKTTLFAEYFIGTDLPLTLPVLASFRLAGNRFLCLGQICSLSLTVSLHVLDSGYYWSIQQSLPYSG</sequence>
<dbReference type="Ensembl" id="ENSPSMT00000013918.1">
    <property type="protein sequence ID" value="ENSPSMP00000011928.1"/>
    <property type="gene ID" value="ENSPSMG00000008613.1"/>
</dbReference>
<proteinExistence type="predicted"/>
<evidence type="ECO:0000313" key="1">
    <source>
        <dbReference type="Ensembl" id="ENSPSMP00000011928.1"/>
    </source>
</evidence>
<reference evidence="1" key="2">
    <citation type="submission" date="2025-09" db="UniProtKB">
        <authorList>
            <consortium name="Ensembl"/>
        </authorList>
    </citation>
    <scope>IDENTIFICATION</scope>
</reference>
<organism evidence="1 2">
    <name type="scientific">Prolemur simus</name>
    <name type="common">Greater bamboo lemur</name>
    <name type="synonym">Hapalemur simus</name>
    <dbReference type="NCBI Taxonomy" id="1328070"/>
    <lineage>
        <taxon>Eukaryota</taxon>
        <taxon>Metazoa</taxon>
        <taxon>Chordata</taxon>
        <taxon>Craniata</taxon>
        <taxon>Vertebrata</taxon>
        <taxon>Euteleostomi</taxon>
        <taxon>Mammalia</taxon>
        <taxon>Eutheria</taxon>
        <taxon>Euarchontoglires</taxon>
        <taxon>Primates</taxon>
        <taxon>Strepsirrhini</taxon>
        <taxon>Lemuriformes</taxon>
        <taxon>Lemuridae</taxon>
        <taxon>Prolemur</taxon>
    </lineage>
</organism>
<reference evidence="1" key="1">
    <citation type="submission" date="2025-08" db="UniProtKB">
        <authorList>
            <consortium name="Ensembl"/>
        </authorList>
    </citation>
    <scope>IDENTIFICATION</scope>
</reference>